<dbReference type="AlphaFoldDB" id="A0AAP0HST5"/>
<comment type="similarity">
    <text evidence="1">Belongs to the fasciclin-like AGP family.</text>
</comment>
<sequence length="237" mass="26722">MAFKFSVQFVLILFCIVILISSTPAHGVGLLNNITQVLSNAGYVSMSLTLNSTFPLLLPRLDLNKTAVTIFCPSDLAFARQYDFSTPCRDRDCHSGDNAQSAPQPQLPLWLLEYHTVPREVEKEDLKPSSILPTGSKLNTLLHGRALVITTSWHVPSINEVKIKEWNVYNDGRVIVHGVDGFFRTSYNIFVDYYFLLFAYLFIIVAVLVSLFLLLFTLLLTVTSRIRLPRVGQMPQV</sequence>
<dbReference type="InterPro" id="IPR052806">
    <property type="entry name" value="Fasciclin-like_AGP"/>
</dbReference>
<dbReference type="Gene3D" id="2.30.180.10">
    <property type="entry name" value="FAS1 domain"/>
    <property type="match status" value="1"/>
</dbReference>
<reference evidence="5 6" key="1">
    <citation type="submission" date="2024-01" db="EMBL/GenBank/DDBJ databases">
        <title>Genome assemblies of Stephania.</title>
        <authorList>
            <person name="Yang L."/>
        </authorList>
    </citation>
    <scope>NUCLEOTIDE SEQUENCE [LARGE SCALE GENOMIC DNA]</scope>
    <source>
        <strain evidence="5">JXDWG</strain>
        <tissue evidence="5">Leaf</tissue>
    </source>
</reference>
<keyword evidence="2" id="KW-0472">Membrane</keyword>
<feature type="transmembrane region" description="Helical" evidence="2">
    <location>
        <begin position="193"/>
        <end position="220"/>
    </location>
</feature>
<keyword evidence="2" id="KW-1133">Transmembrane helix</keyword>
<dbReference type="EMBL" id="JBBNAG010000010">
    <property type="protein sequence ID" value="KAK9100033.1"/>
    <property type="molecule type" value="Genomic_DNA"/>
</dbReference>
<dbReference type="PANTHER" id="PTHR33985:SF29">
    <property type="entry name" value="FAS1 DOMAIN-CONTAINING PROTEIN"/>
    <property type="match status" value="1"/>
</dbReference>
<comment type="caution">
    <text evidence="5">The sequence shown here is derived from an EMBL/GenBank/DDBJ whole genome shotgun (WGS) entry which is preliminary data.</text>
</comment>
<dbReference type="InterPro" id="IPR000782">
    <property type="entry name" value="FAS1_domain"/>
</dbReference>
<accession>A0AAP0HST5</accession>
<keyword evidence="3" id="KW-0732">Signal</keyword>
<proteinExistence type="inferred from homology"/>
<feature type="signal peptide" evidence="3">
    <location>
        <begin position="1"/>
        <end position="27"/>
    </location>
</feature>
<name>A0AAP0HST5_9MAGN</name>
<dbReference type="PROSITE" id="PS50213">
    <property type="entry name" value="FAS1"/>
    <property type="match status" value="1"/>
</dbReference>
<evidence type="ECO:0000256" key="1">
    <source>
        <dbReference type="ARBA" id="ARBA00007843"/>
    </source>
</evidence>
<dbReference type="PANTHER" id="PTHR33985">
    <property type="entry name" value="OS02G0491300 PROTEIN-RELATED"/>
    <property type="match status" value="1"/>
</dbReference>
<dbReference type="InterPro" id="IPR036378">
    <property type="entry name" value="FAS1_dom_sf"/>
</dbReference>
<feature type="chain" id="PRO_5043040996" description="FAS1 domain-containing protein" evidence="3">
    <location>
        <begin position="28"/>
        <end position="237"/>
    </location>
</feature>
<evidence type="ECO:0000313" key="5">
    <source>
        <dbReference type="EMBL" id="KAK9100033.1"/>
    </source>
</evidence>
<protein>
    <recommendedName>
        <fullName evidence="4">FAS1 domain-containing protein</fullName>
    </recommendedName>
</protein>
<dbReference type="SUPFAM" id="SSF82153">
    <property type="entry name" value="FAS1 domain"/>
    <property type="match status" value="1"/>
</dbReference>
<dbReference type="Proteomes" id="UP001419268">
    <property type="component" value="Unassembled WGS sequence"/>
</dbReference>
<keyword evidence="6" id="KW-1185">Reference proteome</keyword>
<dbReference type="SMART" id="SM00554">
    <property type="entry name" value="FAS1"/>
    <property type="match status" value="1"/>
</dbReference>
<organism evidence="5 6">
    <name type="scientific">Stephania cephalantha</name>
    <dbReference type="NCBI Taxonomy" id="152367"/>
    <lineage>
        <taxon>Eukaryota</taxon>
        <taxon>Viridiplantae</taxon>
        <taxon>Streptophyta</taxon>
        <taxon>Embryophyta</taxon>
        <taxon>Tracheophyta</taxon>
        <taxon>Spermatophyta</taxon>
        <taxon>Magnoliopsida</taxon>
        <taxon>Ranunculales</taxon>
        <taxon>Menispermaceae</taxon>
        <taxon>Menispermoideae</taxon>
        <taxon>Cissampelideae</taxon>
        <taxon>Stephania</taxon>
    </lineage>
</organism>
<gene>
    <name evidence="5" type="ORF">Scep_023463</name>
</gene>
<evidence type="ECO:0000259" key="4">
    <source>
        <dbReference type="PROSITE" id="PS50213"/>
    </source>
</evidence>
<evidence type="ECO:0000313" key="6">
    <source>
        <dbReference type="Proteomes" id="UP001419268"/>
    </source>
</evidence>
<keyword evidence="2" id="KW-0812">Transmembrane</keyword>
<evidence type="ECO:0000256" key="3">
    <source>
        <dbReference type="SAM" id="SignalP"/>
    </source>
</evidence>
<feature type="domain" description="FAS1" evidence="4">
    <location>
        <begin position="31"/>
        <end position="183"/>
    </location>
</feature>
<evidence type="ECO:0000256" key="2">
    <source>
        <dbReference type="SAM" id="Phobius"/>
    </source>
</evidence>
<dbReference type="Pfam" id="PF02469">
    <property type="entry name" value="Fasciclin"/>
    <property type="match status" value="1"/>
</dbReference>